<dbReference type="GO" id="GO:0012505">
    <property type="term" value="C:endomembrane system"/>
    <property type="evidence" value="ECO:0007669"/>
    <property type="project" value="TreeGrafter"/>
</dbReference>
<sequence length="476" mass="55800">MNEQNIPIDINIGRLLEWLISRRHCKKDWYSKVVIIREKITDAIKDMPVRDDVARLLSTIDINYFDCRKLVEILKETEANTKNMFGRYGSQRMKDWQEIMSLYERDNVYLAEAAQMLMKIVKYDIPSLKKQIQKLQQMQNDLEKEIEKHKKSERTAKAEFDALCKQLDISGKNIRVELAETARTELPKICTKIAEKTKSLSDIVNFYEEYIQFTNGKEINADSMKCLKYVIAKGNTTATEFLQKDSSQLTSDSNFNITVVEDSNEKQTEDTYDIRIESNDSYTDNITCESSDVELIRLQDELTVDFHSPTILEHQTMIDFMNDLLELEAFLKMRLYEFQQESKENLITFSHMQEASEIVQLSNLQSVQSMLDRMQNIISDMSDSKYEHLYSIRNLPSYADTLTLSLQRKLAMVERMLKYQDTCLQKRKEAEERIINLQPLLNHASQRMKELQTEIEQDISKKYQNRTVHIRGGSVL</sequence>
<evidence type="ECO:0008006" key="5">
    <source>
        <dbReference type="Google" id="ProtNLM"/>
    </source>
</evidence>
<dbReference type="InterPro" id="IPR008491">
    <property type="entry name" value="CDK5RAP3"/>
</dbReference>
<organism evidence="3 4">
    <name type="scientific">Vespula germanica</name>
    <name type="common">German yellow jacket</name>
    <name type="synonym">Paravespula germanica</name>
    <dbReference type="NCBI Taxonomy" id="30212"/>
    <lineage>
        <taxon>Eukaryota</taxon>
        <taxon>Metazoa</taxon>
        <taxon>Ecdysozoa</taxon>
        <taxon>Arthropoda</taxon>
        <taxon>Hexapoda</taxon>
        <taxon>Insecta</taxon>
        <taxon>Pterygota</taxon>
        <taxon>Neoptera</taxon>
        <taxon>Endopterygota</taxon>
        <taxon>Hymenoptera</taxon>
        <taxon>Apocrita</taxon>
        <taxon>Aculeata</taxon>
        <taxon>Vespoidea</taxon>
        <taxon>Vespidae</taxon>
        <taxon>Vespinae</taxon>
        <taxon>Vespula</taxon>
    </lineage>
</organism>
<comment type="similarity">
    <text evidence="1">Belongs to the CDK5RAP3 family.</text>
</comment>
<dbReference type="PANTHER" id="PTHR14894:SF0">
    <property type="entry name" value="CDK5 REGULATORY SUBUNIT-ASSOCIATED PROTEIN 3"/>
    <property type="match status" value="1"/>
</dbReference>
<evidence type="ECO:0000313" key="3">
    <source>
        <dbReference type="EMBL" id="KAF7390175.1"/>
    </source>
</evidence>
<evidence type="ECO:0000256" key="1">
    <source>
        <dbReference type="ARBA" id="ARBA00007478"/>
    </source>
</evidence>
<evidence type="ECO:0000256" key="2">
    <source>
        <dbReference type="SAM" id="Coils"/>
    </source>
</evidence>
<keyword evidence="4" id="KW-1185">Reference proteome</keyword>
<accession>A0A834JLH7</accession>
<dbReference type="PANTHER" id="PTHR14894">
    <property type="entry name" value="CDK5 REGULATORY SUBUNIT-ASSOCIATED PROTEIN 3"/>
    <property type="match status" value="1"/>
</dbReference>
<dbReference type="GO" id="GO:0007346">
    <property type="term" value="P:regulation of mitotic cell cycle"/>
    <property type="evidence" value="ECO:0007669"/>
    <property type="project" value="TreeGrafter"/>
</dbReference>
<comment type="caution">
    <text evidence="3">The sequence shown here is derived from an EMBL/GenBank/DDBJ whole genome shotgun (WGS) entry which is preliminary data.</text>
</comment>
<evidence type="ECO:0000313" key="4">
    <source>
        <dbReference type="Proteomes" id="UP000617340"/>
    </source>
</evidence>
<keyword evidence="2" id="KW-0175">Coiled coil</keyword>
<dbReference type="AlphaFoldDB" id="A0A834JLH7"/>
<feature type="coiled-coil region" evidence="2">
    <location>
        <begin position="125"/>
        <end position="159"/>
    </location>
</feature>
<gene>
    <name evidence="3" type="ORF">HZH68_012032</name>
</gene>
<reference evidence="3" key="1">
    <citation type="journal article" date="2020" name="G3 (Bethesda)">
        <title>High-Quality Assemblies for Three Invasive Social Wasps from the &lt;i&gt;Vespula&lt;/i&gt; Genus.</title>
        <authorList>
            <person name="Harrop T.W.R."/>
            <person name="Guhlin J."/>
            <person name="McLaughlin G.M."/>
            <person name="Permina E."/>
            <person name="Stockwell P."/>
            <person name="Gilligan J."/>
            <person name="Le Lec M.F."/>
            <person name="Gruber M.A.M."/>
            <person name="Quinn O."/>
            <person name="Lovegrove M."/>
            <person name="Duncan E.J."/>
            <person name="Remnant E.J."/>
            <person name="Van Eeckhoven J."/>
            <person name="Graham B."/>
            <person name="Knapp R.A."/>
            <person name="Langford K.W."/>
            <person name="Kronenberg Z."/>
            <person name="Press M.O."/>
            <person name="Eacker S.M."/>
            <person name="Wilson-Rankin E.E."/>
            <person name="Purcell J."/>
            <person name="Lester P.J."/>
            <person name="Dearden P.K."/>
        </authorList>
    </citation>
    <scope>NUCLEOTIDE SEQUENCE</scope>
    <source>
        <strain evidence="3">Linc-1</strain>
    </source>
</reference>
<name>A0A834JLH7_VESGE</name>
<dbReference type="Proteomes" id="UP000617340">
    <property type="component" value="Unassembled WGS sequence"/>
</dbReference>
<proteinExistence type="inferred from homology"/>
<dbReference type="Pfam" id="PF05600">
    <property type="entry name" value="CDK5RAP3"/>
    <property type="match status" value="1"/>
</dbReference>
<protein>
    <recommendedName>
        <fullName evidence="5">CDK5 regulatory subunit-associated protein 3</fullName>
    </recommendedName>
</protein>
<dbReference type="EMBL" id="JACSDZ010000012">
    <property type="protein sequence ID" value="KAF7390175.1"/>
    <property type="molecule type" value="Genomic_DNA"/>
</dbReference>